<proteinExistence type="predicted"/>
<evidence type="ECO:0000313" key="1">
    <source>
        <dbReference type="EMBL" id="GAH72542.1"/>
    </source>
</evidence>
<comment type="caution">
    <text evidence="1">The sequence shown here is derived from an EMBL/GenBank/DDBJ whole genome shotgun (WGS) entry which is preliminary data.</text>
</comment>
<organism evidence="1">
    <name type="scientific">marine sediment metagenome</name>
    <dbReference type="NCBI Taxonomy" id="412755"/>
    <lineage>
        <taxon>unclassified sequences</taxon>
        <taxon>metagenomes</taxon>
        <taxon>ecological metagenomes</taxon>
    </lineage>
</organism>
<dbReference type="EMBL" id="BARU01029921">
    <property type="protein sequence ID" value="GAH72542.1"/>
    <property type="molecule type" value="Genomic_DNA"/>
</dbReference>
<dbReference type="AlphaFoldDB" id="X1HSV8"/>
<accession>X1HSV8</accession>
<feature type="non-terminal residue" evidence="1">
    <location>
        <position position="1"/>
    </location>
</feature>
<gene>
    <name evidence="1" type="ORF">S03H2_47542</name>
</gene>
<name>X1HSV8_9ZZZZ</name>
<reference evidence="1" key="1">
    <citation type="journal article" date="2014" name="Front. Microbiol.">
        <title>High frequency of phylogenetically diverse reductive dehalogenase-homologous genes in deep subseafloor sedimentary metagenomes.</title>
        <authorList>
            <person name="Kawai M."/>
            <person name="Futagami T."/>
            <person name="Toyoda A."/>
            <person name="Takaki Y."/>
            <person name="Nishi S."/>
            <person name="Hori S."/>
            <person name="Arai W."/>
            <person name="Tsubouchi T."/>
            <person name="Morono Y."/>
            <person name="Uchiyama I."/>
            <person name="Ito T."/>
            <person name="Fujiyama A."/>
            <person name="Inagaki F."/>
            <person name="Takami H."/>
        </authorList>
    </citation>
    <scope>NUCLEOTIDE SEQUENCE</scope>
    <source>
        <strain evidence="1">Expedition CK06-06</strain>
    </source>
</reference>
<protein>
    <submittedName>
        <fullName evidence="1">Uncharacterized protein</fullName>
    </submittedName>
</protein>
<sequence length="94" mass="10718">VRLVRFAKEVGARYVVYSPAKIVQPRSRPLSDTMRAMRQAYEFMAAPQRLLFRGGAWRLPADVANSQIIKPFLNICRREGVPARHCKHNLLGTP</sequence>